<dbReference type="EMBL" id="JABFTP020000144">
    <property type="protein sequence ID" value="KAL3281210.1"/>
    <property type="molecule type" value="Genomic_DNA"/>
</dbReference>
<comment type="pathway">
    <text evidence="3">Protein modification; protein glycosylation.</text>
</comment>
<comment type="caution">
    <text evidence="23">The sequence shown here is derived from an EMBL/GenBank/DDBJ whole genome shotgun (WGS) entry which is preliminary data.</text>
</comment>
<evidence type="ECO:0000256" key="15">
    <source>
        <dbReference type="ARBA" id="ARBA00034249"/>
    </source>
</evidence>
<keyword evidence="5" id="KW-0964">Secreted</keyword>
<gene>
    <name evidence="23" type="ORF">HHI36_004424</name>
</gene>
<evidence type="ECO:0000256" key="3">
    <source>
        <dbReference type="ARBA" id="ARBA00004922"/>
    </source>
</evidence>
<reference evidence="23 24" key="1">
    <citation type="journal article" date="2021" name="BMC Biol.">
        <title>Horizontally acquired antibacterial genes associated with adaptive radiation of ladybird beetles.</title>
        <authorList>
            <person name="Li H.S."/>
            <person name="Tang X.F."/>
            <person name="Huang Y.H."/>
            <person name="Xu Z.Y."/>
            <person name="Chen M.L."/>
            <person name="Du X.Y."/>
            <person name="Qiu B.Y."/>
            <person name="Chen P.T."/>
            <person name="Zhang W."/>
            <person name="Slipinski A."/>
            <person name="Escalona H.E."/>
            <person name="Waterhouse R.M."/>
            <person name="Zwick A."/>
            <person name="Pang H."/>
        </authorList>
    </citation>
    <scope>NUCLEOTIDE SEQUENCE [LARGE SCALE GENOMIC DNA]</scope>
    <source>
        <strain evidence="23">SYSU2018</strain>
    </source>
</reference>
<dbReference type="InterPro" id="IPR001675">
    <property type="entry name" value="Glyco_trans_29"/>
</dbReference>
<dbReference type="Proteomes" id="UP001516400">
    <property type="component" value="Unassembled WGS sequence"/>
</dbReference>
<dbReference type="FunFam" id="3.90.1480.20:FF:000012">
    <property type="entry name" value="ST6 beta-galactoside alpha-2,6-sialyltransferase 1"/>
    <property type="match status" value="1"/>
</dbReference>
<evidence type="ECO:0000256" key="18">
    <source>
        <dbReference type="ARBA" id="ARBA00076526"/>
    </source>
</evidence>
<evidence type="ECO:0000256" key="5">
    <source>
        <dbReference type="ARBA" id="ARBA00022525"/>
    </source>
</evidence>
<comment type="similarity">
    <text evidence="4">Belongs to the glycosyltransferase 29 family.</text>
</comment>
<evidence type="ECO:0000256" key="12">
    <source>
        <dbReference type="ARBA" id="ARBA00023136"/>
    </source>
</evidence>
<evidence type="ECO:0000256" key="20">
    <source>
        <dbReference type="ARBA" id="ARBA00080062"/>
    </source>
</evidence>
<proteinExistence type="inferred from homology"/>
<keyword evidence="12 22" id="KW-0472">Membrane</keyword>
<evidence type="ECO:0000256" key="11">
    <source>
        <dbReference type="ARBA" id="ARBA00023034"/>
    </source>
</evidence>
<dbReference type="PANTHER" id="PTHR46059:SF1">
    <property type="entry name" value="BETA-GALACTOSIDE ALPHA-2,6-SIALYLTRANSFERASE"/>
    <property type="match status" value="1"/>
</dbReference>
<evidence type="ECO:0000256" key="1">
    <source>
        <dbReference type="ARBA" id="ARBA00004447"/>
    </source>
</evidence>
<dbReference type="GO" id="GO:0003835">
    <property type="term" value="F:beta-galactoside alpha-2,6-sialyltransferase activity"/>
    <property type="evidence" value="ECO:0007669"/>
    <property type="project" value="UniProtKB-EC"/>
</dbReference>
<keyword evidence="6" id="KW-0328">Glycosyltransferase</keyword>
<keyword evidence="24" id="KW-1185">Reference proteome</keyword>
<evidence type="ECO:0000256" key="16">
    <source>
        <dbReference type="ARBA" id="ARBA00034329"/>
    </source>
</evidence>
<dbReference type="Gene3D" id="3.90.1480.20">
    <property type="entry name" value="Glycosyl transferase family 29"/>
    <property type="match status" value="1"/>
</dbReference>
<dbReference type="PIRSF" id="PIRSF005557">
    <property type="entry name" value="Sialyl_trans"/>
    <property type="match status" value="1"/>
</dbReference>
<dbReference type="GO" id="GO:0032580">
    <property type="term" value="C:Golgi cisterna membrane"/>
    <property type="evidence" value="ECO:0007669"/>
    <property type="project" value="UniProtKB-SubCell"/>
</dbReference>
<keyword evidence="10 22" id="KW-1133">Transmembrane helix</keyword>
<dbReference type="GO" id="GO:0005576">
    <property type="term" value="C:extracellular region"/>
    <property type="evidence" value="ECO:0007669"/>
    <property type="project" value="UniProtKB-SubCell"/>
</dbReference>
<evidence type="ECO:0000256" key="7">
    <source>
        <dbReference type="ARBA" id="ARBA00022679"/>
    </source>
</evidence>
<dbReference type="AlphaFoldDB" id="A0ABD2NSR8"/>
<evidence type="ECO:0000256" key="10">
    <source>
        <dbReference type="ARBA" id="ARBA00022989"/>
    </source>
</evidence>
<comment type="subcellular location">
    <subcellularLocation>
        <location evidence="1">Golgi apparatus</location>
        <location evidence="1">Golgi stack membrane</location>
        <topology evidence="1">Single-pass type II membrane protein</topology>
    </subcellularLocation>
    <subcellularLocation>
        <location evidence="2">Secreted</location>
    </subcellularLocation>
</comment>
<keyword evidence="11" id="KW-0333">Golgi apparatus</keyword>
<evidence type="ECO:0000313" key="24">
    <source>
        <dbReference type="Proteomes" id="UP001516400"/>
    </source>
</evidence>
<evidence type="ECO:0000256" key="21">
    <source>
        <dbReference type="PIRSR" id="PIRSR005557-2"/>
    </source>
</evidence>
<accession>A0ABD2NSR8</accession>
<evidence type="ECO:0000256" key="19">
    <source>
        <dbReference type="ARBA" id="ARBA00076676"/>
    </source>
</evidence>
<keyword evidence="13" id="KW-1015">Disulfide bond</keyword>
<organism evidence="23 24">
    <name type="scientific">Cryptolaemus montrouzieri</name>
    <dbReference type="NCBI Taxonomy" id="559131"/>
    <lineage>
        <taxon>Eukaryota</taxon>
        <taxon>Metazoa</taxon>
        <taxon>Ecdysozoa</taxon>
        <taxon>Arthropoda</taxon>
        <taxon>Hexapoda</taxon>
        <taxon>Insecta</taxon>
        <taxon>Pterygota</taxon>
        <taxon>Neoptera</taxon>
        <taxon>Endopterygota</taxon>
        <taxon>Coleoptera</taxon>
        <taxon>Polyphaga</taxon>
        <taxon>Cucujiformia</taxon>
        <taxon>Coccinelloidea</taxon>
        <taxon>Coccinellidae</taxon>
        <taxon>Scymninae</taxon>
        <taxon>Scymnini</taxon>
        <taxon>Cryptolaemus</taxon>
    </lineage>
</organism>
<keyword evidence="9" id="KW-0735">Signal-anchor</keyword>
<evidence type="ECO:0000256" key="6">
    <source>
        <dbReference type="ARBA" id="ARBA00022676"/>
    </source>
</evidence>
<dbReference type="EC" id="2.4.3.1" evidence="16"/>
<dbReference type="InterPro" id="IPR038578">
    <property type="entry name" value="GT29-like_sf"/>
</dbReference>
<evidence type="ECO:0000256" key="17">
    <source>
        <dbReference type="ARBA" id="ARBA00069321"/>
    </source>
</evidence>
<evidence type="ECO:0000256" key="4">
    <source>
        <dbReference type="ARBA" id="ARBA00006003"/>
    </source>
</evidence>
<evidence type="ECO:0000256" key="22">
    <source>
        <dbReference type="SAM" id="Phobius"/>
    </source>
</evidence>
<dbReference type="Pfam" id="PF00777">
    <property type="entry name" value="Glyco_transf_29"/>
    <property type="match status" value="1"/>
</dbReference>
<keyword evidence="7" id="KW-0808">Transferase</keyword>
<evidence type="ECO:0000256" key="13">
    <source>
        <dbReference type="ARBA" id="ARBA00023157"/>
    </source>
</evidence>
<evidence type="ECO:0000256" key="8">
    <source>
        <dbReference type="ARBA" id="ARBA00022692"/>
    </source>
</evidence>
<evidence type="ECO:0000313" key="23">
    <source>
        <dbReference type="EMBL" id="KAL3281210.1"/>
    </source>
</evidence>
<evidence type="ECO:0000256" key="2">
    <source>
        <dbReference type="ARBA" id="ARBA00004613"/>
    </source>
</evidence>
<name>A0ABD2NSR8_9CUCU</name>
<comment type="catalytic activity">
    <reaction evidence="15">
        <text>a beta-D-galactoside + CMP-N-acetyl-beta-neuraminate = an N-acetyl-alpha-neuraminyl-(2-&gt;6)-beta-D-galactosyl derivative + CMP + H(+)</text>
        <dbReference type="Rhea" id="RHEA:52104"/>
        <dbReference type="ChEBI" id="CHEBI:15378"/>
        <dbReference type="ChEBI" id="CHEBI:28034"/>
        <dbReference type="ChEBI" id="CHEBI:57812"/>
        <dbReference type="ChEBI" id="CHEBI:60377"/>
        <dbReference type="ChEBI" id="CHEBI:136398"/>
        <dbReference type="EC" id="2.4.3.1"/>
    </reaction>
</comment>
<evidence type="ECO:0000256" key="14">
    <source>
        <dbReference type="ARBA" id="ARBA00023180"/>
    </source>
</evidence>
<feature type="transmembrane region" description="Helical" evidence="22">
    <location>
        <begin position="6"/>
        <end position="27"/>
    </location>
</feature>
<keyword evidence="14" id="KW-0325">Glycoprotein</keyword>
<feature type="disulfide bond" evidence="21">
    <location>
        <begin position="216"/>
        <end position="368"/>
    </location>
</feature>
<dbReference type="PANTHER" id="PTHR46059">
    <property type="entry name" value="BETA-GALACTOSIDE ALPHA-2,6-SIALYLTRANSFERASE"/>
    <property type="match status" value="1"/>
</dbReference>
<dbReference type="InterPro" id="IPR012163">
    <property type="entry name" value="Sialyl_trans"/>
</dbReference>
<protein>
    <recommendedName>
        <fullName evidence="17">Beta-galactoside alpha-2,6-sialyltransferase 1</fullName>
        <ecNumber evidence="16">2.4.3.1</ecNumber>
    </recommendedName>
    <alternativeName>
        <fullName evidence="20">CMP-N-acetylneuraminate-beta-galactosamide-alpha-2,6-sialyltransferase 1</fullName>
    </alternativeName>
    <alternativeName>
        <fullName evidence="19">ST6Gal I</fullName>
    </alternativeName>
    <alternativeName>
        <fullName evidence="18">Sialyltransferase 1</fullName>
    </alternativeName>
</protein>
<sequence length="439" mass="52003">MRPLVVTIWVFINLLFFGMCGYMYVLWSQYWLYMVGEVNPTPSPYDQQIYFYNHGFMPTEKYVQVHKYNEQAKLRTKDSLKENSTYTFIKDSKPRFPNVRNSDFELDTKKYRCRRNTKEFDCHSRTKEYKEKLLREFGRVLLDESSAFKSGSENPYNVQFDGVRQNFEDKSPQKLLCELKTTNINTLRRSDLPLESYLRPYLPKRSVFENKSFNSCVIVSSSGALYNSNLGKFIDSHDVVLRFNNAVTKNFEKDVGRKTTVRVLNSQVVSKQQFQFLTSSLYRNITIVAWDPSNYSSELEEWIRKPEYNLFENYIEHRKTIEKSRFYLVNPSSLWNLWRFLQSNSMNRLRRNPPSSGFLGLSLLLPLCEFVDLVEYIPSTRVTKRCHYYDAEENVACTFGVWHPLAAEKMMTYHMNIMNDTYVFQKGILRIPGFKKLNC</sequence>
<keyword evidence="8 22" id="KW-0812">Transmembrane</keyword>
<evidence type="ECO:0000256" key="9">
    <source>
        <dbReference type="ARBA" id="ARBA00022968"/>
    </source>
</evidence>